<comment type="caution">
    <text evidence="3">The sequence shown here is derived from an EMBL/GenBank/DDBJ whole genome shotgun (WGS) entry which is preliminary data.</text>
</comment>
<comment type="similarity">
    <text evidence="1">Belongs to the thioesterase family.</text>
</comment>
<evidence type="ECO:0000313" key="3">
    <source>
        <dbReference type="EMBL" id="POP14544.1"/>
    </source>
</evidence>
<dbReference type="InterPro" id="IPR001031">
    <property type="entry name" value="Thioesterase"/>
</dbReference>
<accession>A0AAP8TUF2</accession>
<protein>
    <submittedName>
        <fullName evidence="3">Thioesterase</fullName>
    </submittedName>
</protein>
<dbReference type="Gene3D" id="3.40.50.1820">
    <property type="entry name" value="alpha/beta hydrolase"/>
    <property type="match status" value="1"/>
</dbReference>
<dbReference type="PANTHER" id="PTHR11487">
    <property type="entry name" value="THIOESTERASE"/>
    <property type="match status" value="1"/>
</dbReference>
<feature type="domain" description="Thioesterase" evidence="2">
    <location>
        <begin position="46"/>
        <end position="264"/>
    </location>
</feature>
<reference evidence="3" key="1">
    <citation type="submission" date="2018-01" db="EMBL/GenBank/DDBJ databases">
        <title>The opportunistic pathogen Serratia marcescens is an overlooked threat to honeybees.</title>
        <authorList>
            <person name="Raymann K."/>
            <person name="Shaffer Z."/>
            <person name="Coon K."/>
            <person name="Salisbury S."/>
            <person name="Moran N.A."/>
        </authorList>
    </citation>
    <scope>NUCLEOTIDE SEQUENCE [LARGE SCALE GENOMIC DNA]</scope>
    <source>
        <strain evidence="3">KZ19</strain>
    </source>
</reference>
<organism evidence="3">
    <name type="scientific">Serratia marcescens</name>
    <dbReference type="NCBI Taxonomy" id="615"/>
    <lineage>
        <taxon>Bacteria</taxon>
        <taxon>Pseudomonadati</taxon>
        <taxon>Pseudomonadota</taxon>
        <taxon>Gammaproteobacteria</taxon>
        <taxon>Enterobacterales</taxon>
        <taxon>Yersiniaceae</taxon>
        <taxon>Serratia</taxon>
    </lineage>
</organism>
<dbReference type="Pfam" id="PF00975">
    <property type="entry name" value="Thioesterase"/>
    <property type="match status" value="1"/>
</dbReference>
<dbReference type="InterPro" id="IPR029058">
    <property type="entry name" value="AB_hydrolase_fold"/>
</dbReference>
<evidence type="ECO:0000256" key="1">
    <source>
        <dbReference type="ARBA" id="ARBA00007169"/>
    </source>
</evidence>
<dbReference type="EMBL" id="PQGI01000015">
    <property type="protein sequence ID" value="POP14544.1"/>
    <property type="molecule type" value="Genomic_DNA"/>
</dbReference>
<name>A0AAP8TUF2_SERMA</name>
<evidence type="ECO:0000259" key="2">
    <source>
        <dbReference type="Pfam" id="PF00975"/>
    </source>
</evidence>
<dbReference type="SUPFAM" id="SSF53474">
    <property type="entry name" value="alpha/beta-Hydrolases"/>
    <property type="match status" value="1"/>
</dbReference>
<dbReference type="GO" id="GO:0008610">
    <property type="term" value="P:lipid biosynthetic process"/>
    <property type="evidence" value="ECO:0007669"/>
    <property type="project" value="TreeGrafter"/>
</dbReference>
<dbReference type="InterPro" id="IPR012223">
    <property type="entry name" value="TEII"/>
</dbReference>
<dbReference type="PANTHER" id="PTHR11487:SF0">
    <property type="entry name" value="S-ACYL FATTY ACID SYNTHASE THIOESTERASE, MEDIUM CHAIN"/>
    <property type="match status" value="1"/>
</dbReference>
<dbReference type="AlphaFoldDB" id="A0AAP8TUF2"/>
<sequence>MRSLTPRKLRLPWSPENTDFAMHCTHFPNAPRSLKPLTPGRQGSLRLIAFPHAGAGATAFQGWSPSLHQDIELYAVQYPGREERANEAPLCHPQSLINQLMPALQPLQDKPLIFFGHSLGGRVALALAMALPQPPLQLIISASSSPFLARHSSLLRMPRAALLNALCAGEGLDASLIDDSALLDYYLPLIRADLMLSSQLLFPAQPGYPAPLAMFYGENDELIDRQDLLDWRRIAQGDFQQRTFAGGHMYITTQRDAVIAGIHQLLAGHLSEPASI</sequence>
<proteinExistence type="inferred from homology"/>
<gene>
    <name evidence="3" type="ORF">C3R40_23055</name>
</gene>